<name>A0AAV4I6S2_9GAST</name>
<evidence type="ECO:0000313" key="3">
    <source>
        <dbReference type="Proteomes" id="UP000762676"/>
    </source>
</evidence>
<feature type="region of interest" description="Disordered" evidence="1">
    <location>
        <begin position="23"/>
        <end position="52"/>
    </location>
</feature>
<dbReference type="EMBL" id="BMAT01006094">
    <property type="protein sequence ID" value="GFS06079.1"/>
    <property type="molecule type" value="Genomic_DNA"/>
</dbReference>
<evidence type="ECO:0000313" key="2">
    <source>
        <dbReference type="EMBL" id="GFS06079.1"/>
    </source>
</evidence>
<dbReference type="AlphaFoldDB" id="A0AAV4I6S2"/>
<accession>A0AAV4I6S2</accession>
<organism evidence="2 3">
    <name type="scientific">Elysia marginata</name>
    <dbReference type="NCBI Taxonomy" id="1093978"/>
    <lineage>
        <taxon>Eukaryota</taxon>
        <taxon>Metazoa</taxon>
        <taxon>Spiralia</taxon>
        <taxon>Lophotrochozoa</taxon>
        <taxon>Mollusca</taxon>
        <taxon>Gastropoda</taxon>
        <taxon>Heterobranchia</taxon>
        <taxon>Euthyneura</taxon>
        <taxon>Panpulmonata</taxon>
        <taxon>Sacoglossa</taxon>
        <taxon>Placobranchoidea</taxon>
        <taxon>Plakobranchidae</taxon>
        <taxon>Elysia</taxon>
    </lineage>
</organism>
<proteinExistence type="predicted"/>
<evidence type="ECO:0000256" key="1">
    <source>
        <dbReference type="SAM" id="MobiDB-lite"/>
    </source>
</evidence>
<protein>
    <submittedName>
        <fullName evidence="2">Uncharacterized protein</fullName>
    </submittedName>
</protein>
<gene>
    <name evidence="2" type="ORF">ElyMa_002955400</name>
</gene>
<comment type="caution">
    <text evidence="2">The sequence shown here is derived from an EMBL/GenBank/DDBJ whole genome shotgun (WGS) entry which is preliminary data.</text>
</comment>
<reference evidence="2 3" key="1">
    <citation type="journal article" date="2021" name="Elife">
        <title>Chloroplast acquisition without the gene transfer in kleptoplastic sea slugs, Plakobranchus ocellatus.</title>
        <authorList>
            <person name="Maeda T."/>
            <person name="Takahashi S."/>
            <person name="Yoshida T."/>
            <person name="Shimamura S."/>
            <person name="Takaki Y."/>
            <person name="Nagai Y."/>
            <person name="Toyoda A."/>
            <person name="Suzuki Y."/>
            <person name="Arimoto A."/>
            <person name="Ishii H."/>
            <person name="Satoh N."/>
            <person name="Nishiyama T."/>
            <person name="Hasebe M."/>
            <person name="Maruyama T."/>
            <person name="Minagawa J."/>
            <person name="Obokata J."/>
            <person name="Shigenobu S."/>
        </authorList>
    </citation>
    <scope>NUCLEOTIDE SEQUENCE [LARGE SCALE GENOMIC DNA]</scope>
</reference>
<keyword evidence="3" id="KW-1185">Reference proteome</keyword>
<sequence length="93" mass="10191">MLMADRGERQRIPGHAGRIAEVALGRSFPSGGDKESDRQQVPQHPSLPPLGISSHVCLEPTVGKMFSVQLKVFSTCHVNNTYKLIPSQGIYSF</sequence>
<dbReference type="Proteomes" id="UP000762676">
    <property type="component" value="Unassembled WGS sequence"/>
</dbReference>